<keyword evidence="1" id="KW-0472">Membrane</keyword>
<dbReference type="Proteomes" id="UP001501468">
    <property type="component" value="Unassembled WGS sequence"/>
</dbReference>
<evidence type="ECO:0000256" key="1">
    <source>
        <dbReference type="SAM" id="Phobius"/>
    </source>
</evidence>
<keyword evidence="1" id="KW-1133">Transmembrane helix</keyword>
<evidence type="ECO:0000313" key="2">
    <source>
        <dbReference type="EMBL" id="GAA3715819.1"/>
    </source>
</evidence>
<dbReference type="RefSeq" id="WP_344949705.1">
    <property type="nucleotide sequence ID" value="NZ_BAABDC010000007.1"/>
</dbReference>
<accession>A0ABP7EAN1</accession>
<reference evidence="3" key="1">
    <citation type="journal article" date="2019" name="Int. J. Syst. Evol. Microbiol.">
        <title>The Global Catalogue of Microorganisms (GCM) 10K type strain sequencing project: providing services to taxonomists for standard genome sequencing and annotation.</title>
        <authorList>
            <consortium name="The Broad Institute Genomics Platform"/>
            <consortium name="The Broad Institute Genome Sequencing Center for Infectious Disease"/>
            <person name="Wu L."/>
            <person name="Ma J."/>
        </authorList>
    </citation>
    <scope>NUCLEOTIDE SEQUENCE [LARGE SCALE GENOMIC DNA]</scope>
    <source>
        <strain evidence="3">JCM 17125</strain>
    </source>
</reference>
<evidence type="ECO:0000313" key="3">
    <source>
        <dbReference type="Proteomes" id="UP001501468"/>
    </source>
</evidence>
<sequence>MAQQAPSSGKTVTRSYRRDVGGAWWSALVVVTVLLGFLGRSDSGFWSVFLWSIVGFVVGSLLTIAVAGRLVRARSEEEAFAGLFGSGGAGVSR</sequence>
<gene>
    <name evidence="2" type="ORF">GCM10022399_35520</name>
</gene>
<evidence type="ECO:0008006" key="4">
    <source>
        <dbReference type="Google" id="ProtNLM"/>
    </source>
</evidence>
<organism evidence="2 3">
    <name type="scientific">Terrabacter ginsenosidimutans</name>
    <dbReference type="NCBI Taxonomy" id="490575"/>
    <lineage>
        <taxon>Bacteria</taxon>
        <taxon>Bacillati</taxon>
        <taxon>Actinomycetota</taxon>
        <taxon>Actinomycetes</taxon>
        <taxon>Micrococcales</taxon>
        <taxon>Intrasporangiaceae</taxon>
        <taxon>Terrabacter</taxon>
    </lineage>
</organism>
<feature type="transmembrane region" description="Helical" evidence="1">
    <location>
        <begin position="45"/>
        <end position="67"/>
    </location>
</feature>
<keyword evidence="3" id="KW-1185">Reference proteome</keyword>
<comment type="caution">
    <text evidence="2">The sequence shown here is derived from an EMBL/GenBank/DDBJ whole genome shotgun (WGS) entry which is preliminary data.</text>
</comment>
<name>A0ABP7EAN1_9MICO</name>
<proteinExistence type="predicted"/>
<dbReference type="EMBL" id="BAABDC010000007">
    <property type="protein sequence ID" value="GAA3715819.1"/>
    <property type="molecule type" value="Genomic_DNA"/>
</dbReference>
<feature type="transmembrane region" description="Helical" evidence="1">
    <location>
        <begin position="20"/>
        <end position="39"/>
    </location>
</feature>
<keyword evidence="1" id="KW-0812">Transmembrane</keyword>
<protein>
    <recommendedName>
        <fullName evidence="4">DUF2530 domain-containing protein</fullName>
    </recommendedName>
</protein>